<name>A0AAV9JKN8_9PEZI</name>
<feature type="region of interest" description="Disordered" evidence="1">
    <location>
        <begin position="1"/>
        <end position="41"/>
    </location>
</feature>
<accession>A0AAV9JKN8</accession>
<reference evidence="2 3" key="1">
    <citation type="submission" date="2021-11" db="EMBL/GenBank/DDBJ databases">
        <title>Black yeast isolated from Biological Soil Crust.</title>
        <authorList>
            <person name="Kurbessoian T."/>
        </authorList>
    </citation>
    <scope>NUCLEOTIDE SEQUENCE [LARGE SCALE GENOMIC DNA]</scope>
    <source>
        <strain evidence="2 3">CCFEE 5522</strain>
    </source>
</reference>
<feature type="region of interest" description="Disordered" evidence="1">
    <location>
        <begin position="57"/>
        <end position="180"/>
    </location>
</feature>
<dbReference type="Proteomes" id="UP001324427">
    <property type="component" value="Unassembled WGS sequence"/>
</dbReference>
<feature type="compositionally biased region" description="Basic and acidic residues" evidence="1">
    <location>
        <begin position="145"/>
        <end position="180"/>
    </location>
</feature>
<keyword evidence="3" id="KW-1185">Reference proteome</keyword>
<sequence>MSGQGSAQQAEHGSQDEADGPALGKGKRRASPPSHGVHTTDPMTVAMLLYAALHPDAPPARRHAPMGAEIPIVRHDKTTVAPGQSQHDLDPNQPLQITDASSHPPAPGPAANPFAASPSDLRLSDDNFDHSSHRTANQQSTSSRHARDEYERYEHDDAATTSTERQEREEYEERKEYEEREEARYQLGRRLNLQRAQGHISTIAAVLQMYHNSARDEEVEEVRAKLESIVDGMTQ</sequence>
<feature type="compositionally biased region" description="Polar residues" evidence="1">
    <location>
        <begin position="1"/>
        <end position="12"/>
    </location>
</feature>
<evidence type="ECO:0000313" key="2">
    <source>
        <dbReference type="EMBL" id="KAK4545844.1"/>
    </source>
</evidence>
<feature type="compositionally biased region" description="Basic and acidic residues" evidence="1">
    <location>
        <begin position="122"/>
        <end position="132"/>
    </location>
</feature>
<organism evidence="2 3">
    <name type="scientific">Oleoguttula mirabilis</name>
    <dbReference type="NCBI Taxonomy" id="1507867"/>
    <lineage>
        <taxon>Eukaryota</taxon>
        <taxon>Fungi</taxon>
        <taxon>Dikarya</taxon>
        <taxon>Ascomycota</taxon>
        <taxon>Pezizomycotina</taxon>
        <taxon>Dothideomycetes</taxon>
        <taxon>Dothideomycetidae</taxon>
        <taxon>Mycosphaerellales</taxon>
        <taxon>Teratosphaeriaceae</taxon>
        <taxon>Oleoguttula</taxon>
    </lineage>
</organism>
<comment type="caution">
    <text evidence="2">The sequence shown here is derived from an EMBL/GenBank/DDBJ whole genome shotgun (WGS) entry which is preliminary data.</text>
</comment>
<dbReference type="EMBL" id="JAVFHQ010000017">
    <property type="protein sequence ID" value="KAK4545844.1"/>
    <property type="molecule type" value="Genomic_DNA"/>
</dbReference>
<evidence type="ECO:0000313" key="3">
    <source>
        <dbReference type="Proteomes" id="UP001324427"/>
    </source>
</evidence>
<dbReference type="AlphaFoldDB" id="A0AAV9JKN8"/>
<gene>
    <name evidence="2" type="ORF">LTR36_002408</name>
</gene>
<evidence type="ECO:0000256" key="1">
    <source>
        <dbReference type="SAM" id="MobiDB-lite"/>
    </source>
</evidence>
<protein>
    <submittedName>
        <fullName evidence="2">Uncharacterized protein</fullName>
    </submittedName>
</protein>
<feature type="compositionally biased region" description="Polar residues" evidence="1">
    <location>
        <begin position="134"/>
        <end position="143"/>
    </location>
</feature>
<proteinExistence type="predicted"/>